<feature type="domain" description="RING-type" evidence="11">
    <location>
        <begin position="21"/>
        <end position="64"/>
    </location>
</feature>
<dbReference type="GO" id="GO:0045087">
    <property type="term" value="P:innate immune response"/>
    <property type="evidence" value="ECO:0007669"/>
    <property type="project" value="UniProtKB-KW"/>
</dbReference>
<evidence type="ECO:0000256" key="10">
    <source>
        <dbReference type="SAM" id="MobiDB-lite"/>
    </source>
</evidence>
<dbReference type="PROSITE" id="PS00518">
    <property type="entry name" value="ZF_RING_1"/>
    <property type="match status" value="2"/>
</dbReference>
<dbReference type="InterPro" id="IPR027370">
    <property type="entry name" value="Znf-RING_euk"/>
</dbReference>
<dbReference type="GeneID" id="105947078"/>
<keyword evidence="6" id="KW-0391">Immunity</keyword>
<dbReference type="SMART" id="SM00502">
    <property type="entry name" value="BBC"/>
    <property type="match status" value="2"/>
</dbReference>
<evidence type="ECO:0000256" key="3">
    <source>
        <dbReference type="ARBA" id="ARBA00022771"/>
    </source>
</evidence>
<dbReference type="Gene3D" id="2.60.120.920">
    <property type="match status" value="2"/>
</dbReference>
<dbReference type="GO" id="GO:0005737">
    <property type="term" value="C:cytoplasm"/>
    <property type="evidence" value="ECO:0007669"/>
    <property type="project" value="UniProtKB-ARBA"/>
</dbReference>
<proteinExistence type="predicted"/>
<dbReference type="Pfam" id="PF13445">
    <property type="entry name" value="zf-RING_UBOX"/>
    <property type="match status" value="2"/>
</dbReference>
<dbReference type="Gene3D" id="3.30.160.60">
    <property type="entry name" value="Classic Zinc Finger"/>
    <property type="match status" value="2"/>
</dbReference>
<dbReference type="AlphaFoldDB" id="A0A8J1IXF6"/>
<reference evidence="15" key="1">
    <citation type="submission" date="2025-08" db="UniProtKB">
        <authorList>
            <consortium name="RefSeq"/>
        </authorList>
    </citation>
    <scope>IDENTIFICATION</scope>
    <source>
        <strain evidence="15">Nigerian</strain>
        <tissue evidence="15">Liver and blood</tissue>
    </source>
</reference>
<dbReference type="CDD" id="cd19769">
    <property type="entry name" value="Bbox2_TRIM16-like"/>
    <property type="match status" value="2"/>
</dbReference>
<evidence type="ECO:0000256" key="8">
    <source>
        <dbReference type="PROSITE-ProRule" id="PRU00024"/>
    </source>
</evidence>
<accession>A0A8J1IXF6</accession>
<evidence type="ECO:0000256" key="5">
    <source>
        <dbReference type="ARBA" id="ARBA00022833"/>
    </source>
</evidence>
<dbReference type="SUPFAM" id="SSF49899">
    <property type="entry name" value="Concanavalin A-like lectins/glucanases"/>
    <property type="match status" value="2"/>
</dbReference>
<evidence type="ECO:0000259" key="13">
    <source>
        <dbReference type="PROSITE" id="PS50188"/>
    </source>
</evidence>
<dbReference type="OMA" id="AICYTEY"/>
<dbReference type="Xenbase" id="XB-GENE-29089443">
    <property type="gene designation" value="LOC105947078"/>
</dbReference>
<dbReference type="PROSITE" id="PS50188">
    <property type="entry name" value="B302_SPRY"/>
    <property type="match status" value="2"/>
</dbReference>
<dbReference type="SMART" id="SM00449">
    <property type="entry name" value="SPRY"/>
    <property type="match status" value="2"/>
</dbReference>
<gene>
    <name evidence="15 16" type="primary">LOC105947078</name>
</gene>
<evidence type="ECO:0000313" key="16">
    <source>
        <dbReference type="Xenbase" id="XB-GENE-29089443"/>
    </source>
</evidence>
<dbReference type="PRINTS" id="PR01407">
    <property type="entry name" value="BUTYPHLNCDUF"/>
</dbReference>
<dbReference type="PROSITE" id="PS50089">
    <property type="entry name" value="ZF_RING_2"/>
    <property type="match status" value="2"/>
</dbReference>
<dbReference type="InterPro" id="IPR017907">
    <property type="entry name" value="Znf_RING_CS"/>
</dbReference>
<dbReference type="Gene3D" id="3.30.40.10">
    <property type="entry name" value="Zinc/RING finger domain, C3HC4 (zinc finger)"/>
    <property type="match status" value="2"/>
</dbReference>
<keyword evidence="1" id="KW-0399">Innate immunity</keyword>
<evidence type="ECO:0000256" key="6">
    <source>
        <dbReference type="ARBA" id="ARBA00022859"/>
    </source>
</evidence>
<keyword evidence="5" id="KW-0862">Zinc</keyword>
<keyword evidence="2" id="KW-0479">Metal-binding</keyword>
<feature type="domain" description="B30.2/SPRY" evidence="13">
    <location>
        <begin position="911"/>
        <end position="1098"/>
    </location>
</feature>
<dbReference type="InterPro" id="IPR051051">
    <property type="entry name" value="E3_ubiq-ligase_TRIM/RNF"/>
</dbReference>
<dbReference type="InterPro" id="IPR013320">
    <property type="entry name" value="ConA-like_dom_sf"/>
</dbReference>
<dbReference type="SMART" id="SM00589">
    <property type="entry name" value="PRY"/>
    <property type="match status" value="2"/>
</dbReference>
<dbReference type="InterPro" id="IPR000315">
    <property type="entry name" value="Znf_B-box"/>
</dbReference>
<dbReference type="InterPro" id="IPR003877">
    <property type="entry name" value="SPRY_dom"/>
</dbReference>
<organism evidence="14 15">
    <name type="scientific">Xenopus tropicalis</name>
    <name type="common">Western clawed frog</name>
    <name type="synonym">Silurana tropicalis</name>
    <dbReference type="NCBI Taxonomy" id="8364"/>
    <lineage>
        <taxon>Eukaryota</taxon>
        <taxon>Metazoa</taxon>
        <taxon>Chordata</taxon>
        <taxon>Craniata</taxon>
        <taxon>Vertebrata</taxon>
        <taxon>Euteleostomi</taxon>
        <taxon>Amphibia</taxon>
        <taxon>Batrachia</taxon>
        <taxon>Anura</taxon>
        <taxon>Pipoidea</taxon>
        <taxon>Pipidae</taxon>
        <taxon>Xenopodinae</taxon>
        <taxon>Xenopus</taxon>
        <taxon>Silurana</taxon>
    </lineage>
</organism>
<dbReference type="InterPro" id="IPR003879">
    <property type="entry name" value="Butyrophylin_SPRY"/>
</dbReference>
<dbReference type="Proteomes" id="UP000008143">
    <property type="component" value="Chromosome 9"/>
</dbReference>
<dbReference type="InterPro" id="IPR001841">
    <property type="entry name" value="Znf_RING"/>
</dbReference>
<dbReference type="Pfam" id="PF00622">
    <property type="entry name" value="SPRY"/>
    <property type="match status" value="2"/>
</dbReference>
<feature type="domain" description="B box-type" evidence="12">
    <location>
        <begin position="148"/>
        <end position="184"/>
    </location>
</feature>
<evidence type="ECO:0000256" key="9">
    <source>
        <dbReference type="SAM" id="Coils"/>
    </source>
</evidence>
<evidence type="ECO:0000259" key="12">
    <source>
        <dbReference type="PROSITE" id="PS50119"/>
    </source>
</evidence>
<evidence type="ECO:0000256" key="4">
    <source>
        <dbReference type="ARBA" id="ARBA00022786"/>
    </source>
</evidence>
<dbReference type="InterPro" id="IPR013083">
    <property type="entry name" value="Znf_RING/FYVE/PHD"/>
</dbReference>
<keyword evidence="3 8" id="KW-0863">Zinc-finger</keyword>
<dbReference type="InterPro" id="IPR043136">
    <property type="entry name" value="B30.2/SPRY_sf"/>
</dbReference>
<dbReference type="PROSITE" id="PS50119">
    <property type="entry name" value="ZF_BBOX"/>
    <property type="match status" value="2"/>
</dbReference>
<dbReference type="InterPro" id="IPR001870">
    <property type="entry name" value="B30.2/SPRY"/>
</dbReference>
<dbReference type="OrthoDB" id="6270329at2759"/>
<sequence>MIPSLASCGMAAADLRDELSCSICLSIYTDPVMLPCGHNFCRGCIGRVLGTQEGSGGYSCPECRAEYRERPALPRNRTLGNIAERFLSAQPEPGETGILCTYCDSPVAAVKSCEQCETSLCDTHLHKHNKSVRHVLTEPTNSFMEKKCSTHRKILEYYCPEDSACVCVSCCLAGGHRGHRVELLSEASEKKKEKLRKVLEKLSPEREETERGAQRLQERRRDVAERAAGETERVTALFRDIREELEALEKRLLSNISRKKEKLSLQLTELIQQLEIKKDELSGKIRHIEELCNMAAPLTVLQEQLESDGAADTEGRETEGIKIPAFGNLNKGLISETLLTGLAGIVTGIKGRIYGQEATDLVLDINTASDYVALSEDRKTASGSETALCYPHTPERFIEYAQVLSSRSFPSGRHYWEVEGSESGEWDVGAAYPSIEREGDDSSFGDNIKSWSLRRLNDKFTVVHDSIKTPVSPSCRRFRISLDYEAGHLSFYELSEPIRHLHTFTASFTEPLHPAFYMDCEGWVRICTWVKPSSWVCMFLCIDLYNYWDQRSPPFSRKWFLSCLKHQTLSVSLLFPRPRMAAADLRDELSCSICLSVYTDPVSLPCSHNFCRGCIGGVLGTQEGSGGYSCPECRAEYRERPALPRNRTLGNIAERFLSAQPEPGETGILCTYCDSPVAAVKSCEQCETSLCDTHLHKHNKSVRHVLTEPTNSFMGKKCSTHSEFLKYYCCDDLVCVCVSCCLAGEHRGHRVELLSEASEKKKEKLRKVLEKLSPEREETERGAQRLQERRREVAERAAGETERVTALFRDIREELEALEKRLLSDISRQKEKLSLQLTELIQQLEIKKDELSGKIRHIEELCNMAAPLTVLQEQLESDGAADAEGRETEGIKAPTVGDLDVGLISETLLTGLAGIVTGVKGRIPGQEATDLVLDINTASDYVALSEDRKTASESETALCYPHTPERFIEYAQVLSTRGFPSGRHYWEVEGSESGEWEVGAAYPSIEREGDKSGFGITIKSWCLCKYHDKIIMAHNSIQTPVSPSCLRFRISLDYEAGHLSFYELSEPIRHLHTFTASFTEPLHPAFCVYNKGWVRICS</sequence>
<feature type="region of interest" description="Disordered" evidence="10">
    <location>
        <begin position="203"/>
        <end position="224"/>
    </location>
</feature>
<feature type="domain" description="B30.2/SPRY" evidence="13">
    <location>
        <begin position="341"/>
        <end position="533"/>
    </location>
</feature>
<dbReference type="InterPro" id="IPR003649">
    <property type="entry name" value="Bbox_C"/>
</dbReference>
<dbReference type="KEGG" id="xtr:105947078"/>
<evidence type="ECO:0000259" key="11">
    <source>
        <dbReference type="PROSITE" id="PS50089"/>
    </source>
</evidence>
<dbReference type="PANTHER" id="PTHR25465:SF45">
    <property type="entry name" value="E3 UBIQUITIN-PROTEIN LIGASE TRIM39-LIKE"/>
    <property type="match status" value="1"/>
</dbReference>
<evidence type="ECO:0000313" key="15">
    <source>
        <dbReference type="RefSeq" id="XP_031749186.1"/>
    </source>
</evidence>
<dbReference type="CDD" id="cd16597">
    <property type="entry name" value="RING-HC_TRIM25_C-IV"/>
    <property type="match status" value="1"/>
</dbReference>
<dbReference type="CDD" id="cd12891">
    <property type="entry name" value="SPRY_PRY_C-I_2"/>
    <property type="match status" value="2"/>
</dbReference>
<keyword evidence="14" id="KW-1185">Reference proteome</keyword>
<dbReference type="Pfam" id="PF00643">
    <property type="entry name" value="zf-B_box"/>
    <property type="match status" value="2"/>
</dbReference>
<feature type="coiled-coil region" evidence="9">
    <location>
        <begin position="751"/>
        <end position="861"/>
    </location>
</feature>
<dbReference type="PANTHER" id="PTHR25465">
    <property type="entry name" value="B-BOX DOMAIN CONTAINING"/>
    <property type="match status" value="1"/>
</dbReference>
<protein>
    <submittedName>
        <fullName evidence="15">E3 ubiquitin/ISG15 ligase TRIM25-like</fullName>
    </submittedName>
</protein>
<dbReference type="SMART" id="SM00336">
    <property type="entry name" value="BBOX"/>
    <property type="match status" value="2"/>
</dbReference>
<dbReference type="SUPFAM" id="SSF57850">
    <property type="entry name" value="RING/U-box"/>
    <property type="match status" value="2"/>
</dbReference>
<evidence type="ECO:0000256" key="2">
    <source>
        <dbReference type="ARBA" id="ARBA00022723"/>
    </source>
</evidence>
<dbReference type="AGR" id="Xenbase:XB-GENE-29089443"/>
<evidence type="ECO:0000256" key="1">
    <source>
        <dbReference type="ARBA" id="ARBA00022588"/>
    </source>
</evidence>
<name>A0A8J1IXF6_XENTR</name>
<dbReference type="RefSeq" id="XP_031749186.1">
    <property type="nucleotide sequence ID" value="XM_031893326.1"/>
</dbReference>
<dbReference type="InterPro" id="IPR006574">
    <property type="entry name" value="PRY"/>
</dbReference>
<evidence type="ECO:0000256" key="7">
    <source>
        <dbReference type="ARBA" id="ARBA00023054"/>
    </source>
</evidence>
<dbReference type="SUPFAM" id="SSF57845">
    <property type="entry name" value="B-box zinc-binding domain"/>
    <property type="match status" value="2"/>
</dbReference>
<feature type="domain" description="RING-type" evidence="11">
    <location>
        <begin position="591"/>
        <end position="634"/>
    </location>
</feature>
<feature type="domain" description="B box-type" evidence="12">
    <location>
        <begin position="718"/>
        <end position="754"/>
    </location>
</feature>
<dbReference type="SMART" id="SM00184">
    <property type="entry name" value="RING"/>
    <property type="match status" value="2"/>
</dbReference>
<evidence type="ECO:0000313" key="14">
    <source>
        <dbReference type="Proteomes" id="UP000008143"/>
    </source>
</evidence>
<keyword evidence="7 9" id="KW-0175">Coiled coil</keyword>
<keyword evidence="4" id="KW-0833">Ubl conjugation pathway</keyword>
<dbReference type="Pfam" id="PF13765">
    <property type="entry name" value="PRY"/>
    <property type="match status" value="2"/>
</dbReference>
<dbReference type="GO" id="GO:0008270">
    <property type="term" value="F:zinc ion binding"/>
    <property type="evidence" value="ECO:0007669"/>
    <property type="project" value="UniProtKB-KW"/>
</dbReference>